<evidence type="ECO:0000313" key="5">
    <source>
        <dbReference type="Proteomes" id="UP000245667"/>
    </source>
</evidence>
<evidence type="ECO:0000259" key="2">
    <source>
        <dbReference type="Pfam" id="PF00144"/>
    </source>
</evidence>
<reference evidence="4 5" key="1">
    <citation type="submission" date="2018-05" db="EMBL/GenBank/DDBJ databases">
        <title>Genomic Encyclopedia of Archaeal and Bacterial Type Strains, Phase II (KMG-II): from individual species to whole genera.</title>
        <authorList>
            <person name="Goeker M."/>
        </authorList>
    </citation>
    <scope>NUCLEOTIDE SEQUENCE [LARGE SCALE GENOMIC DNA]</scope>
    <source>
        <strain evidence="4 5">DSM 23514</strain>
    </source>
</reference>
<dbReference type="GO" id="GO:0016787">
    <property type="term" value="F:hydrolase activity"/>
    <property type="evidence" value="ECO:0007669"/>
    <property type="project" value="UniProtKB-KW"/>
</dbReference>
<feature type="domain" description="Beta-lactamase-related" evidence="2">
    <location>
        <begin position="34"/>
        <end position="350"/>
    </location>
</feature>
<gene>
    <name evidence="3" type="ORF">HZY62_18500</name>
    <name evidence="4" type="ORF">LX92_04007</name>
</gene>
<dbReference type="InterPro" id="IPR019734">
    <property type="entry name" value="TPR_rpt"/>
</dbReference>
<dbReference type="PROSITE" id="PS51257">
    <property type="entry name" value="PROKAR_LIPOPROTEIN"/>
    <property type="match status" value="1"/>
</dbReference>
<name>A0A316DTT0_9FLAO</name>
<sequence length="485" mass="55513">MKKIILTIVGILLMGCAPSKKTEDATFEKLTELIDQYAQNTLNKGNINSLAVSLYKDGAIYQNYYGEIDNGVHNTPNDNTLYEIASISKVFVGSLAAKAVLERKITLDDDINTYLNTDFPRLEFEGQPVTIRNLLTHTLGFKTPNTLAAVYKKTAEGYYENRAFDYNMNKLFEELKTVELDKKPGTYYDYNNIGPELVAHILEQVYKRPYKDLLTDFFKELDMNHSYLQDYDAHKDELSTSYDKNRKPAPLDKNPLLGGAYGIITTLPDLTKFMKFQLEGNAPFIKESTRFLFKDEDGGTGYLWDVGIAEKEGFYYSKTGTSNGVQSGILVCPDSDYGLVLIMNNKSDDALNDWASLYNIIEYDLIEYPKINLWSLVEPMFMENPKEAFEKYRELKIDSTQYFASSNYLNNIGYNLLYDNQIQKAIRVFEFAVSEDPENANLYDSLGEAYFMFKDDDNALKNYKKSLELNPKNKNAQAYILKLSK</sequence>
<dbReference type="Gene3D" id="3.40.710.10">
    <property type="entry name" value="DD-peptidase/beta-lactamase superfamily"/>
    <property type="match status" value="1"/>
</dbReference>
<dbReference type="Proteomes" id="UP000651837">
    <property type="component" value="Unassembled WGS sequence"/>
</dbReference>
<dbReference type="Proteomes" id="UP000245667">
    <property type="component" value="Unassembled WGS sequence"/>
</dbReference>
<proteinExistence type="predicted"/>
<dbReference type="PROSITE" id="PS50293">
    <property type="entry name" value="TPR_REGION"/>
    <property type="match status" value="1"/>
</dbReference>
<reference evidence="3 6" key="2">
    <citation type="submission" date="2020-07" db="EMBL/GenBank/DDBJ databases">
        <title>The draft genome sequence of Maribacter polysiphoniae KCTC 22021.</title>
        <authorList>
            <person name="Mu L."/>
        </authorList>
    </citation>
    <scope>NUCLEOTIDE SEQUENCE [LARGE SCALE GENOMIC DNA]</scope>
    <source>
        <strain evidence="3 6">KCTC 22021</strain>
    </source>
</reference>
<evidence type="ECO:0000313" key="4">
    <source>
        <dbReference type="EMBL" id="PWK21206.1"/>
    </source>
</evidence>
<dbReference type="PROSITE" id="PS50005">
    <property type="entry name" value="TPR"/>
    <property type="match status" value="2"/>
</dbReference>
<dbReference type="EMBL" id="QGGQ01000013">
    <property type="protein sequence ID" value="PWK21206.1"/>
    <property type="molecule type" value="Genomic_DNA"/>
</dbReference>
<dbReference type="RefSeq" id="WP_109654361.1">
    <property type="nucleotide sequence ID" value="NZ_JACWLN010000012.1"/>
</dbReference>
<evidence type="ECO:0000256" key="1">
    <source>
        <dbReference type="PROSITE-ProRule" id="PRU00339"/>
    </source>
</evidence>
<dbReference type="InterPro" id="IPR011990">
    <property type="entry name" value="TPR-like_helical_dom_sf"/>
</dbReference>
<accession>A0A316DTT0</accession>
<dbReference type="SMART" id="SM00028">
    <property type="entry name" value="TPR"/>
    <property type="match status" value="2"/>
</dbReference>
<comment type="caution">
    <text evidence="4">The sequence shown here is derived from an EMBL/GenBank/DDBJ whole genome shotgun (WGS) entry which is preliminary data.</text>
</comment>
<dbReference type="SUPFAM" id="SSF48452">
    <property type="entry name" value="TPR-like"/>
    <property type="match status" value="1"/>
</dbReference>
<dbReference type="Pfam" id="PF00144">
    <property type="entry name" value="Beta-lactamase"/>
    <property type="match status" value="1"/>
</dbReference>
<dbReference type="PANTHER" id="PTHR46825:SF9">
    <property type="entry name" value="BETA-LACTAMASE-RELATED DOMAIN-CONTAINING PROTEIN"/>
    <property type="match status" value="1"/>
</dbReference>
<dbReference type="InterPro" id="IPR050491">
    <property type="entry name" value="AmpC-like"/>
</dbReference>
<dbReference type="AlphaFoldDB" id="A0A316DTT0"/>
<keyword evidence="3" id="KW-0378">Hydrolase</keyword>
<feature type="repeat" description="TPR" evidence="1">
    <location>
        <begin position="440"/>
        <end position="473"/>
    </location>
</feature>
<evidence type="ECO:0000313" key="6">
    <source>
        <dbReference type="Proteomes" id="UP000651837"/>
    </source>
</evidence>
<feature type="repeat" description="TPR" evidence="1">
    <location>
        <begin position="406"/>
        <end position="439"/>
    </location>
</feature>
<dbReference type="OrthoDB" id="9793489at2"/>
<organism evidence="4 5">
    <name type="scientific">Maribacter polysiphoniae</name>
    <dbReference type="NCBI Taxonomy" id="429344"/>
    <lineage>
        <taxon>Bacteria</taxon>
        <taxon>Pseudomonadati</taxon>
        <taxon>Bacteroidota</taxon>
        <taxon>Flavobacteriia</taxon>
        <taxon>Flavobacteriales</taxon>
        <taxon>Flavobacteriaceae</taxon>
        <taxon>Maribacter</taxon>
    </lineage>
</organism>
<dbReference type="SUPFAM" id="SSF56601">
    <property type="entry name" value="beta-lactamase/transpeptidase-like"/>
    <property type="match status" value="1"/>
</dbReference>
<dbReference type="PANTHER" id="PTHR46825">
    <property type="entry name" value="D-ALANYL-D-ALANINE-CARBOXYPEPTIDASE/ENDOPEPTIDASE AMPH"/>
    <property type="match status" value="1"/>
</dbReference>
<dbReference type="InterPro" id="IPR001466">
    <property type="entry name" value="Beta-lactam-related"/>
</dbReference>
<protein>
    <submittedName>
        <fullName evidence="4">CubicO group peptidase (Beta-lactamase class C family)</fullName>
    </submittedName>
    <submittedName>
        <fullName evidence="3">Serine hydrolase</fullName>
    </submittedName>
</protein>
<dbReference type="EMBL" id="JACWLN010000012">
    <property type="protein sequence ID" value="MBD1262594.1"/>
    <property type="molecule type" value="Genomic_DNA"/>
</dbReference>
<evidence type="ECO:0000313" key="3">
    <source>
        <dbReference type="EMBL" id="MBD1262594.1"/>
    </source>
</evidence>
<dbReference type="Gene3D" id="1.25.40.10">
    <property type="entry name" value="Tetratricopeptide repeat domain"/>
    <property type="match status" value="1"/>
</dbReference>
<dbReference type="InterPro" id="IPR012338">
    <property type="entry name" value="Beta-lactam/transpept-like"/>
</dbReference>
<keyword evidence="1" id="KW-0802">TPR repeat</keyword>
<keyword evidence="6" id="KW-1185">Reference proteome</keyword>